<dbReference type="OrthoDB" id="10545273at2759"/>
<feature type="signal peptide" evidence="2">
    <location>
        <begin position="1"/>
        <end position="29"/>
    </location>
</feature>
<dbReference type="AlphaFoldDB" id="A0A5N7BNW6"/>
<protein>
    <submittedName>
        <fullName evidence="3">Uncharacterized protein</fullName>
    </submittedName>
</protein>
<feature type="region of interest" description="Disordered" evidence="1">
    <location>
        <begin position="30"/>
        <end position="49"/>
    </location>
</feature>
<accession>A0A5N7BNW6</accession>
<sequence>MDQSSRRSNLSILCFYLFFFLCPAMPLEGTSGRSLPKASNLKLTGPEKPLSGIIPAMAERLNHRRIGLRLP</sequence>
<evidence type="ECO:0000256" key="1">
    <source>
        <dbReference type="SAM" id="MobiDB-lite"/>
    </source>
</evidence>
<keyword evidence="4" id="KW-1185">Reference proteome</keyword>
<feature type="chain" id="PRO_5024921112" evidence="2">
    <location>
        <begin position="30"/>
        <end position="71"/>
    </location>
</feature>
<evidence type="ECO:0000313" key="3">
    <source>
        <dbReference type="EMBL" id="KAE8383514.1"/>
    </source>
</evidence>
<gene>
    <name evidence="3" type="ORF">BDV26DRAFT_91926</name>
</gene>
<evidence type="ECO:0000256" key="2">
    <source>
        <dbReference type="SAM" id="SignalP"/>
    </source>
</evidence>
<evidence type="ECO:0000313" key="4">
    <source>
        <dbReference type="Proteomes" id="UP000326198"/>
    </source>
</evidence>
<dbReference type="EMBL" id="ML736154">
    <property type="protein sequence ID" value="KAE8383514.1"/>
    <property type="molecule type" value="Genomic_DNA"/>
</dbReference>
<organism evidence="3 4">
    <name type="scientific">Aspergillus bertholletiae</name>
    <dbReference type="NCBI Taxonomy" id="1226010"/>
    <lineage>
        <taxon>Eukaryota</taxon>
        <taxon>Fungi</taxon>
        <taxon>Dikarya</taxon>
        <taxon>Ascomycota</taxon>
        <taxon>Pezizomycotina</taxon>
        <taxon>Eurotiomycetes</taxon>
        <taxon>Eurotiomycetidae</taxon>
        <taxon>Eurotiales</taxon>
        <taxon>Aspergillaceae</taxon>
        <taxon>Aspergillus</taxon>
        <taxon>Aspergillus subgen. Circumdati</taxon>
    </lineage>
</organism>
<name>A0A5N7BNW6_9EURO</name>
<keyword evidence="2" id="KW-0732">Signal</keyword>
<reference evidence="3 4" key="1">
    <citation type="submission" date="2019-04" db="EMBL/GenBank/DDBJ databases">
        <title>Friends and foes A comparative genomics studyof 23 Aspergillus species from section Flavi.</title>
        <authorList>
            <consortium name="DOE Joint Genome Institute"/>
            <person name="Kjaerbolling I."/>
            <person name="Vesth T."/>
            <person name="Frisvad J.C."/>
            <person name="Nybo J.L."/>
            <person name="Theobald S."/>
            <person name="Kildgaard S."/>
            <person name="Isbrandt T."/>
            <person name="Kuo A."/>
            <person name="Sato A."/>
            <person name="Lyhne E.K."/>
            <person name="Kogle M.E."/>
            <person name="Wiebenga A."/>
            <person name="Kun R.S."/>
            <person name="Lubbers R.J."/>
            <person name="Makela M.R."/>
            <person name="Barry K."/>
            <person name="Chovatia M."/>
            <person name="Clum A."/>
            <person name="Daum C."/>
            <person name="Haridas S."/>
            <person name="He G."/>
            <person name="LaButti K."/>
            <person name="Lipzen A."/>
            <person name="Mondo S."/>
            <person name="Riley R."/>
            <person name="Salamov A."/>
            <person name="Simmons B.A."/>
            <person name="Magnuson J.K."/>
            <person name="Henrissat B."/>
            <person name="Mortensen U.H."/>
            <person name="Larsen T.O."/>
            <person name="Devries R.P."/>
            <person name="Grigoriev I.V."/>
            <person name="Machida M."/>
            <person name="Baker S.E."/>
            <person name="Andersen M.R."/>
        </authorList>
    </citation>
    <scope>NUCLEOTIDE SEQUENCE [LARGE SCALE GENOMIC DNA]</scope>
    <source>
        <strain evidence="3 4">IBT 29228</strain>
    </source>
</reference>
<dbReference type="Proteomes" id="UP000326198">
    <property type="component" value="Unassembled WGS sequence"/>
</dbReference>
<proteinExistence type="predicted"/>